<dbReference type="InterPro" id="IPR047111">
    <property type="entry name" value="YbaP-like"/>
</dbReference>
<dbReference type="EMBL" id="CP062176">
    <property type="protein sequence ID" value="WXK40550.1"/>
    <property type="molecule type" value="Genomic_DNA"/>
</dbReference>
<evidence type="ECO:0000256" key="1">
    <source>
        <dbReference type="SAM" id="MobiDB-lite"/>
    </source>
</evidence>
<keyword evidence="3" id="KW-1185">Reference proteome</keyword>
<feature type="region of interest" description="Disordered" evidence="1">
    <location>
        <begin position="63"/>
        <end position="107"/>
    </location>
</feature>
<dbReference type="CDD" id="cd14789">
    <property type="entry name" value="Tiki"/>
    <property type="match status" value="1"/>
</dbReference>
<dbReference type="PANTHER" id="PTHR40590:SF1">
    <property type="entry name" value="CYTOPLASMIC PROTEIN"/>
    <property type="match status" value="1"/>
</dbReference>
<organism evidence="2 3">
    <name type="scientific">Mycetohabitans rhizoxinica</name>
    <dbReference type="NCBI Taxonomy" id="412963"/>
    <lineage>
        <taxon>Bacteria</taxon>
        <taxon>Pseudomonadati</taxon>
        <taxon>Pseudomonadota</taxon>
        <taxon>Betaproteobacteria</taxon>
        <taxon>Burkholderiales</taxon>
        <taxon>Burkholderiaceae</taxon>
        <taxon>Mycetohabitans</taxon>
    </lineage>
</organism>
<proteinExistence type="predicted"/>
<name>A0ABZ2Q0E4_9BURK</name>
<evidence type="ECO:0000313" key="2">
    <source>
        <dbReference type="EMBL" id="WXK40550.1"/>
    </source>
</evidence>
<sequence>MAAKWPAIVRRKWMLEWRRGHRARRNTGLAKRLAWQLAFGLLAGIASSAHAFSGASMMQAPLGPPTVSIPASQTDAATPPRQHGQPVPQADDGSAPSEPSTAQARVPRPAHMPFYVATKGALTLYLFGTLHVGDPADYPAEQPFRQPIIDALRTASRVAFELSPDDLVVSQDDVTRYGMCSYACLPRLLPADMWAKIVRRMRGNPAGLAAIRKTRPWLAAMLIETYDSLSAGLQAEYGSEPQLENLYVGRIVGLETRDEQIAAFTGLTLAEQREMLAQDLRQTPTDNVSDVRILHALWRAGDADAMANWQARQSAKLARSPTLSRRIDDRIVYQRSERFVARMLLLAEPDRPIFVAIGALHLGGPKGVLALLRDRGFDVVPR</sequence>
<protein>
    <submittedName>
        <fullName evidence="2">TraB/GumN family protein</fullName>
    </submittedName>
</protein>
<dbReference type="InterPro" id="IPR002816">
    <property type="entry name" value="TraB/PrgY/GumN_fam"/>
</dbReference>
<reference evidence="2 3" key="1">
    <citation type="submission" date="2020-09" db="EMBL/GenBank/DDBJ databases">
        <title>Genome sequences of Mycetohabitans spp.</title>
        <authorList>
            <person name="Carter M.E."/>
            <person name="Carpenter S.C.D."/>
            <person name="Bogdanove A.J."/>
        </authorList>
    </citation>
    <scope>NUCLEOTIDE SEQUENCE [LARGE SCALE GENOMIC DNA]</scope>
    <source>
        <strain evidence="2 3">B12</strain>
    </source>
</reference>
<dbReference type="Proteomes" id="UP001493153">
    <property type="component" value="Chromosome"/>
</dbReference>
<evidence type="ECO:0000313" key="3">
    <source>
        <dbReference type="Proteomes" id="UP001493153"/>
    </source>
</evidence>
<accession>A0ABZ2Q0E4</accession>
<dbReference type="Pfam" id="PF01963">
    <property type="entry name" value="TraB_PrgY_gumN"/>
    <property type="match status" value="1"/>
</dbReference>
<dbReference type="PANTHER" id="PTHR40590">
    <property type="entry name" value="CYTOPLASMIC PROTEIN-RELATED"/>
    <property type="match status" value="1"/>
</dbReference>
<gene>
    <name evidence="2" type="ORF">IHE29_15305</name>
</gene>